<evidence type="ECO:0000313" key="1">
    <source>
        <dbReference type="EMBL" id="KNE57060.1"/>
    </source>
</evidence>
<dbReference type="Proteomes" id="UP000054350">
    <property type="component" value="Unassembled WGS sequence"/>
</dbReference>
<sequence length="116" mass="13107">MIDAGSHCCCAGTTDSRSIRHPAHNAHSHALPAFPPSCDRLPKGPHVRTRAVWHARSCGGRAPHSQPVQSLFDRSGLYLALWFGFWLVTPRAKGDQVKSWLQPWWWSFCFVRLQFG</sequence>
<accession>A0A0L0S3T3</accession>
<name>A0A0L0S3T3_ALLM3</name>
<protein>
    <submittedName>
        <fullName evidence="1">Uncharacterized protein</fullName>
    </submittedName>
</protein>
<dbReference type="EMBL" id="GG745331">
    <property type="protein sequence ID" value="KNE57060.1"/>
    <property type="molecule type" value="Genomic_DNA"/>
</dbReference>
<dbReference type="VEuPathDB" id="FungiDB:AMAG_17999"/>
<dbReference type="AlphaFoldDB" id="A0A0L0S3T3"/>
<proteinExistence type="predicted"/>
<reference evidence="1 2" key="1">
    <citation type="submission" date="2009-11" db="EMBL/GenBank/DDBJ databases">
        <title>Annotation of Allomyces macrogynus ATCC 38327.</title>
        <authorList>
            <consortium name="The Broad Institute Genome Sequencing Platform"/>
            <person name="Russ C."/>
            <person name="Cuomo C."/>
            <person name="Burger G."/>
            <person name="Gray M.W."/>
            <person name="Holland P.W.H."/>
            <person name="King N."/>
            <person name="Lang F.B.F."/>
            <person name="Roger A.J."/>
            <person name="Ruiz-Trillo I."/>
            <person name="Young S.K."/>
            <person name="Zeng Q."/>
            <person name="Gargeya S."/>
            <person name="Fitzgerald M."/>
            <person name="Haas B."/>
            <person name="Abouelleil A."/>
            <person name="Alvarado L."/>
            <person name="Arachchi H.M."/>
            <person name="Berlin A."/>
            <person name="Chapman S.B."/>
            <person name="Gearin G."/>
            <person name="Goldberg J."/>
            <person name="Griggs A."/>
            <person name="Gujja S."/>
            <person name="Hansen M."/>
            <person name="Heiman D."/>
            <person name="Howarth C."/>
            <person name="Larimer J."/>
            <person name="Lui A."/>
            <person name="MacDonald P.J.P."/>
            <person name="McCowen C."/>
            <person name="Montmayeur A."/>
            <person name="Murphy C."/>
            <person name="Neiman D."/>
            <person name="Pearson M."/>
            <person name="Priest M."/>
            <person name="Roberts A."/>
            <person name="Saif S."/>
            <person name="Shea T."/>
            <person name="Sisk P."/>
            <person name="Stolte C."/>
            <person name="Sykes S."/>
            <person name="Wortman J."/>
            <person name="Nusbaum C."/>
            <person name="Birren B."/>
        </authorList>
    </citation>
    <scope>NUCLEOTIDE SEQUENCE [LARGE SCALE GENOMIC DNA]</scope>
    <source>
        <strain evidence="1 2">ATCC 38327</strain>
    </source>
</reference>
<organism evidence="1 2">
    <name type="scientific">Allomyces macrogynus (strain ATCC 38327)</name>
    <name type="common">Allomyces javanicus var. macrogynus</name>
    <dbReference type="NCBI Taxonomy" id="578462"/>
    <lineage>
        <taxon>Eukaryota</taxon>
        <taxon>Fungi</taxon>
        <taxon>Fungi incertae sedis</taxon>
        <taxon>Blastocladiomycota</taxon>
        <taxon>Blastocladiomycetes</taxon>
        <taxon>Blastocladiales</taxon>
        <taxon>Blastocladiaceae</taxon>
        <taxon>Allomyces</taxon>
    </lineage>
</organism>
<keyword evidence="2" id="KW-1185">Reference proteome</keyword>
<reference evidence="2" key="2">
    <citation type="submission" date="2009-11" db="EMBL/GenBank/DDBJ databases">
        <title>The Genome Sequence of Allomyces macrogynus strain ATCC 38327.</title>
        <authorList>
            <consortium name="The Broad Institute Genome Sequencing Platform"/>
            <person name="Russ C."/>
            <person name="Cuomo C."/>
            <person name="Shea T."/>
            <person name="Young S.K."/>
            <person name="Zeng Q."/>
            <person name="Koehrsen M."/>
            <person name="Haas B."/>
            <person name="Borodovsky M."/>
            <person name="Guigo R."/>
            <person name="Alvarado L."/>
            <person name="Berlin A."/>
            <person name="Borenstein D."/>
            <person name="Chen Z."/>
            <person name="Engels R."/>
            <person name="Freedman E."/>
            <person name="Gellesch M."/>
            <person name="Goldberg J."/>
            <person name="Griggs A."/>
            <person name="Gujja S."/>
            <person name="Heiman D."/>
            <person name="Hepburn T."/>
            <person name="Howarth C."/>
            <person name="Jen D."/>
            <person name="Larson L."/>
            <person name="Lewis B."/>
            <person name="Mehta T."/>
            <person name="Park D."/>
            <person name="Pearson M."/>
            <person name="Roberts A."/>
            <person name="Saif S."/>
            <person name="Shenoy N."/>
            <person name="Sisk P."/>
            <person name="Stolte C."/>
            <person name="Sykes S."/>
            <person name="Walk T."/>
            <person name="White J."/>
            <person name="Yandava C."/>
            <person name="Burger G."/>
            <person name="Gray M.W."/>
            <person name="Holland P.W.H."/>
            <person name="King N."/>
            <person name="Lang F.B.F."/>
            <person name="Roger A.J."/>
            <person name="Ruiz-Trillo I."/>
            <person name="Lander E."/>
            <person name="Nusbaum C."/>
        </authorList>
    </citation>
    <scope>NUCLEOTIDE SEQUENCE [LARGE SCALE GENOMIC DNA]</scope>
    <source>
        <strain evidence="2">ATCC 38327</strain>
    </source>
</reference>
<evidence type="ECO:0000313" key="2">
    <source>
        <dbReference type="Proteomes" id="UP000054350"/>
    </source>
</evidence>
<gene>
    <name evidence="1" type="ORF">AMAG_17999</name>
</gene>